<dbReference type="InterPro" id="IPR002110">
    <property type="entry name" value="Ankyrin_rpt"/>
</dbReference>
<evidence type="ECO:0000256" key="1">
    <source>
        <dbReference type="ARBA" id="ARBA00022737"/>
    </source>
</evidence>
<accession>A0AA40K7Y8</accession>
<gene>
    <name evidence="6" type="ORF">B0T18DRAFT_320916</name>
</gene>
<name>A0AA40K7Y8_9PEZI</name>
<dbReference type="AlphaFoldDB" id="A0AA40K7Y8"/>
<dbReference type="Gene3D" id="3.30.710.10">
    <property type="entry name" value="Potassium Channel Kv1.1, Chain A"/>
    <property type="match status" value="2"/>
</dbReference>
<dbReference type="PANTHER" id="PTHR46231:SF1">
    <property type="entry name" value="ANKYRIN REPEAT AND BTB_POZ DOMAIN-CONTAINING PROTEIN 1"/>
    <property type="match status" value="1"/>
</dbReference>
<dbReference type="GO" id="GO:0000151">
    <property type="term" value="C:ubiquitin ligase complex"/>
    <property type="evidence" value="ECO:0007669"/>
    <property type="project" value="TreeGrafter"/>
</dbReference>
<reference evidence="6" key="1">
    <citation type="submission" date="2023-06" db="EMBL/GenBank/DDBJ databases">
        <title>Genome-scale phylogeny and comparative genomics of the fungal order Sordariales.</title>
        <authorList>
            <consortium name="Lawrence Berkeley National Laboratory"/>
            <person name="Hensen N."/>
            <person name="Bonometti L."/>
            <person name="Westerberg I."/>
            <person name="Brannstrom I.O."/>
            <person name="Guillou S."/>
            <person name="Cros-Aarteil S."/>
            <person name="Calhoun S."/>
            <person name="Haridas S."/>
            <person name="Kuo A."/>
            <person name="Mondo S."/>
            <person name="Pangilinan J."/>
            <person name="Riley R."/>
            <person name="LaButti K."/>
            <person name="Andreopoulos B."/>
            <person name="Lipzen A."/>
            <person name="Chen C."/>
            <person name="Yanf M."/>
            <person name="Daum C."/>
            <person name="Ng V."/>
            <person name="Clum A."/>
            <person name="Steindorff A."/>
            <person name="Ohm R."/>
            <person name="Martin F."/>
            <person name="Silar P."/>
            <person name="Natvig D."/>
            <person name="Lalanne C."/>
            <person name="Gautier V."/>
            <person name="Ament-velasquez S.L."/>
            <person name="Kruys A."/>
            <person name="Hutchinson M.I."/>
            <person name="Powell A.J."/>
            <person name="Barry K."/>
            <person name="Miller A.N."/>
            <person name="Grigoriev I.V."/>
            <person name="Debuchy R."/>
            <person name="Gladieux P."/>
            <person name="Thoren M.H."/>
            <person name="Johannesson H."/>
        </authorList>
    </citation>
    <scope>NUCLEOTIDE SEQUENCE</scope>
    <source>
        <strain evidence="6">SMH3187-1</strain>
    </source>
</reference>
<keyword evidence="7" id="KW-1185">Reference proteome</keyword>
<dbReference type="SMART" id="SM00248">
    <property type="entry name" value="ANK"/>
    <property type="match status" value="2"/>
</dbReference>
<comment type="caution">
    <text evidence="6">The sequence shown here is derived from an EMBL/GenBank/DDBJ whole genome shotgun (WGS) entry which is preliminary data.</text>
</comment>
<feature type="domain" description="BTB" evidence="5">
    <location>
        <begin position="148"/>
        <end position="205"/>
    </location>
</feature>
<dbReference type="CDD" id="cd18497">
    <property type="entry name" value="BACK_ABTB1_BPOZ"/>
    <property type="match status" value="1"/>
</dbReference>
<evidence type="ECO:0000256" key="3">
    <source>
        <dbReference type="PROSITE-ProRule" id="PRU00023"/>
    </source>
</evidence>
<feature type="compositionally biased region" description="Acidic residues" evidence="4">
    <location>
        <begin position="308"/>
        <end position="319"/>
    </location>
</feature>
<evidence type="ECO:0000313" key="7">
    <source>
        <dbReference type="Proteomes" id="UP001172155"/>
    </source>
</evidence>
<dbReference type="InterPro" id="IPR000210">
    <property type="entry name" value="BTB/POZ_dom"/>
</dbReference>
<dbReference type="FunFam" id="1.25.40.20:FF:000248">
    <property type="entry name" value="Ankyrin repeat and BTB/POZ domain protein"/>
    <property type="match status" value="1"/>
</dbReference>
<feature type="region of interest" description="Disordered" evidence="4">
    <location>
        <begin position="308"/>
        <end position="348"/>
    </location>
</feature>
<dbReference type="InterPro" id="IPR036770">
    <property type="entry name" value="Ankyrin_rpt-contain_sf"/>
</dbReference>
<dbReference type="GO" id="GO:0005737">
    <property type="term" value="C:cytoplasm"/>
    <property type="evidence" value="ECO:0007669"/>
    <property type="project" value="TreeGrafter"/>
</dbReference>
<dbReference type="InterPro" id="IPR044515">
    <property type="entry name" value="ABTB1"/>
</dbReference>
<keyword evidence="2 3" id="KW-0040">ANK repeat</keyword>
<dbReference type="PANTHER" id="PTHR46231">
    <property type="entry name" value="ANKYRIN REPEAT AND BTB/POZ DOMAIN-CONTAINING PROTEIN 1"/>
    <property type="match status" value="1"/>
</dbReference>
<evidence type="ECO:0000313" key="6">
    <source>
        <dbReference type="EMBL" id="KAK0749338.1"/>
    </source>
</evidence>
<dbReference type="SUPFAM" id="SSF48403">
    <property type="entry name" value="Ankyrin repeat"/>
    <property type="match status" value="1"/>
</dbReference>
<evidence type="ECO:0000256" key="2">
    <source>
        <dbReference type="ARBA" id="ARBA00023043"/>
    </source>
</evidence>
<dbReference type="InterPro" id="IPR011333">
    <property type="entry name" value="SKP1/BTB/POZ_sf"/>
</dbReference>
<dbReference type="EMBL" id="JAUKUD010000003">
    <property type="protein sequence ID" value="KAK0749338.1"/>
    <property type="molecule type" value="Genomic_DNA"/>
</dbReference>
<keyword evidence="1" id="KW-0677">Repeat</keyword>
<dbReference type="Proteomes" id="UP001172155">
    <property type="component" value="Unassembled WGS sequence"/>
</dbReference>
<dbReference type="SUPFAM" id="SSF54695">
    <property type="entry name" value="POZ domain"/>
    <property type="match status" value="2"/>
</dbReference>
<feature type="repeat" description="ANK" evidence="3">
    <location>
        <begin position="67"/>
        <end position="92"/>
    </location>
</feature>
<evidence type="ECO:0000256" key="4">
    <source>
        <dbReference type="SAM" id="MobiDB-lite"/>
    </source>
</evidence>
<organism evidence="6 7">
    <name type="scientific">Schizothecium vesticola</name>
    <dbReference type="NCBI Taxonomy" id="314040"/>
    <lineage>
        <taxon>Eukaryota</taxon>
        <taxon>Fungi</taxon>
        <taxon>Dikarya</taxon>
        <taxon>Ascomycota</taxon>
        <taxon>Pezizomycotina</taxon>
        <taxon>Sordariomycetes</taxon>
        <taxon>Sordariomycetidae</taxon>
        <taxon>Sordariales</taxon>
        <taxon>Schizotheciaceae</taxon>
        <taxon>Schizothecium</taxon>
    </lineage>
</organism>
<dbReference type="Gene3D" id="1.25.40.20">
    <property type="entry name" value="Ankyrin repeat-containing domain"/>
    <property type="match status" value="1"/>
</dbReference>
<sequence>MVLRKHELESRLKDDHELITSGVLRDDHPLDLSTQFDDFIHACRRGDLKRCQELIVAGVNINGKDQFDYTPLVIASLCGHYELVRLLLDEGAIADPDSFERERAVYNALNNKIRNLLLSYDYSKAADPLQPWASHINSLFTRTTPKTSDVTLLCGDQAFRLHKFILSARSPYFRTKFDGRDTLRLPPAIPVEAYRLVLRYLYLGDPPKDVVGPRSTVPEHVVFEGIDKLCKVLEIDNFWDTVLSKDRRLARQRQQDEVQRAQAQIEAFFDDTVIKHRVVVDSHLVDAVKWPHDNSIFANCLLRADEPADDDDTNDDEATPVEYDARTIPIGPATDNNRPSSRPKKSPRSVLYPVHKAFLIRCEFFDKMFTSEYKEAHDKATLQIIRTTCSPVVLEVILRYLYTEKADCPLEHALDLLYEADYYLIDRLKTKAAVIISTMGSGSSNALVDRTHQHQDGDDSSSPEAEAEAEGDPEEPINVYDVLRAAWDLRVQRLEEFAARFLAGRLEDYIDEPAFEDLIAESAARIKDRHETDTIELLDDIRYYLSERFRLRFEGEGLEELLDDEGGPGAGGGEAIGLGEEEEAARGGESDEGGRKLGGGMRTLDGGVVGDEFESDAVNYHVLLGKIDAMLERLKLDA</sequence>
<feature type="region of interest" description="Disordered" evidence="4">
    <location>
        <begin position="561"/>
        <end position="601"/>
    </location>
</feature>
<dbReference type="PROSITE" id="PS50097">
    <property type="entry name" value="BTB"/>
    <property type="match status" value="2"/>
</dbReference>
<dbReference type="SMART" id="SM00225">
    <property type="entry name" value="BTB"/>
    <property type="match status" value="2"/>
</dbReference>
<dbReference type="Pfam" id="PF00651">
    <property type="entry name" value="BTB"/>
    <property type="match status" value="2"/>
</dbReference>
<feature type="compositionally biased region" description="Gly residues" evidence="4">
    <location>
        <begin position="567"/>
        <end position="576"/>
    </location>
</feature>
<protein>
    <recommendedName>
        <fullName evidence="5">BTB domain-containing protein</fullName>
    </recommendedName>
</protein>
<dbReference type="Pfam" id="PF12796">
    <property type="entry name" value="Ank_2"/>
    <property type="match status" value="1"/>
</dbReference>
<dbReference type="PROSITE" id="PS50088">
    <property type="entry name" value="ANK_REPEAT"/>
    <property type="match status" value="1"/>
</dbReference>
<feature type="compositionally biased region" description="Acidic residues" evidence="4">
    <location>
        <begin position="458"/>
        <end position="474"/>
    </location>
</feature>
<feature type="domain" description="BTB" evidence="5">
    <location>
        <begin position="352"/>
        <end position="410"/>
    </location>
</feature>
<dbReference type="CDD" id="cd18186">
    <property type="entry name" value="BTB_POZ_ZBTB_KLHL-like"/>
    <property type="match status" value="1"/>
</dbReference>
<feature type="region of interest" description="Disordered" evidence="4">
    <location>
        <begin position="446"/>
        <end position="474"/>
    </location>
</feature>
<feature type="compositionally biased region" description="Basic and acidic residues" evidence="4">
    <location>
        <begin position="584"/>
        <end position="595"/>
    </location>
</feature>
<evidence type="ECO:0000259" key="5">
    <source>
        <dbReference type="PROSITE" id="PS50097"/>
    </source>
</evidence>
<proteinExistence type="predicted"/>
<dbReference type="PROSITE" id="PS50297">
    <property type="entry name" value="ANK_REP_REGION"/>
    <property type="match status" value="1"/>
</dbReference>